<evidence type="ECO:0000256" key="5">
    <source>
        <dbReference type="ARBA" id="ARBA00022475"/>
    </source>
</evidence>
<keyword evidence="7 17" id="KW-0378">Hydrolase</keyword>
<keyword evidence="9 17" id="KW-0573">Peptidoglycan synthesis</keyword>
<dbReference type="GO" id="GO:0009252">
    <property type="term" value="P:peptidoglycan biosynthetic process"/>
    <property type="evidence" value="ECO:0007669"/>
    <property type="project" value="UniProtKB-KW"/>
</dbReference>
<keyword evidence="11 17" id="KW-0472">Membrane</keyword>
<feature type="signal peptide" evidence="18">
    <location>
        <begin position="1"/>
        <end position="29"/>
    </location>
</feature>
<keyword evidence="8 17" id="KW-0133">Cell shape</keyword>
<dbReference type="InterPro" id="IPR003824">
    <property type="entry name" value="UppP"/>
</dbReference>
<sequence>MTMRSKTKFSLIILGAIAAGSISAIPVVAQPAATSTAAVVADGNIIQAAILGVVQGITEFLPISSTAHLLVTTKVFGWQQLGQKDYADAIQFGSVLAVLIYFWKDLTTVVGGGVSGLLRQDWQDINVKIFAGIIVGTLPALILGFLGKDILPDNAQIIAIMSIVMATLLFAAERFSKHKRGFEGLEIKDGLLVGLAQAIALLPGASRSGSTLTAGLFLGLERETAARFSFLVGLPTLAIATLYKALKIFKENELPIPLLAVGMVSTFIFSYIAIAFLLNYLKTKNTMIFVWYRYAFGASILIALAAGWKA</sequence>
<feature type="transmembrane region" description="Helical" evidence="17">
    <location>
        <begin position="290"/>
        <end position="308"/>
    </location>
</feature>
<evidence type="ECO:0000256" key="15">
    <source>
        <dbReference type="ARBA" id="ARBA00032932"/>
    </source>
</evidence>
<feature type="transmembrane region" description="Helical" evidence="17">
    <location>
        <begin position="258"/>
        <end position="278"/>
    </location>
</feature>
<dbReference type="GO" id="GO:0046677">
    <property type="term" value="P:response to antibiotic"/>
    <property type="evidence" value="ECO:0007669"/>
    <property type="project" value="UniProtKB-UniRule"/>
</dbReference>
<feature type="transmembrane region" description="Helical" evidence="17">
    <location>
        <begin position="125"/>
        <end position="145"/>
    </location>
</feature>
<organism evidence="19 20">
    <name type="scientific">Chamaesiphon polymorphus CCALA 037</name>
    <dbReference type="NCBI Taxonomy" id="2107692"/>
    <lineage>
        <taxon>Bacteria</taxon>
        <taxon>Bacillati</taxon>
        <taxon>Cyanobacteriota</taxon>
        <taxon>Cyanophyceae</taxon>
        <taxon>Gomontiellales</taxon>
        <taxon>Chamaesiphonaceae</taxon>
        <taxon>Chamaesiphon</taxon>
    </lineage>
</organism>
<dbReference type="GO" id="GO:0050380">
    <property type="term" value="F:undecaprenyl-diphosphatase activity"/>
    <property type="evidence" value="ECO:0007669"/>
    <property type="project" value="UniProtKB-UniRule"/>
</dbReference>
<feature type="transmembrane region" description="Helical" evidence="17">
    <location>
        <begin position="225"/>
        <end position="246"/>
    </location>
</feature>
<dbReference type="GO" id="GO:0071555">
    <property type="term" value="P:cell wall organization"/>
    <property type="evidence" value="ECO:0007669"/>
    <property type="project" value="UniProtKB-KW"/>
</dbReference>
<dbReference type="EMBL" id="PVWO01000143">
    <property type="protein sequence ID" value="PSB56137.1"/>
    <property type="molecule type" value="Genomic_DNA"/>
</dbReference>
<accession>A0A2T1GEX2</accession>
<comment type="caution">
    <text evidence="19">The sequence shown here is derived from an EMBL/GenBank/DDBJ whole genome shotgun (WGS) entry which is preliminary data.</text>
</comment>
<evidence type="ECO:0000256" key="18">
    <source>
        <dbReference type="SAM" id="SignalP"/>
    </source>
</evidence>
<dbReference type="Proteomes" id="UP000238937">
    <property type="component" value="Unassembled WGS sequence"/>
</dbReference>
<evidence type="ECO:0000256" key="6">
    <source>
        <dbReference type="ARBA" id="ARBA00022692"/>
    </source>
</evidence>
<evidence type="ECO:0000256" key="14">
    <source>
        <dbReference type="ARBA" id="ARBA00032707"/>
    </source>
</evidence>
<gene>
    <name evidence="17" type="primary">uppP</name>
    <name evidence="19" type="ORF">C7B77_12870</name>
</gene>
<proteinExistence type="inferred from homology"/>
<dbReference type="EC" id="3.6.1.27" evidence="3 17"/>
<evidence type="ECO:0000256" key="2">
    <source>
        <dbReference type="ARBA" id="ARBA00010621"/>
    </source>
</evidence>
<evidence type="ECO:0000256" key="1">
    <source>
        <dbReference type="ARBA" id="ARBA00004651"/>
    </source>
</evidence>
<comment type="function">
    <text evidence="17">Catalyzes the dephosphorylation of undecaprenyl diphosphate (UPP). Confers resistance to bacitracin.</text>
</comment>
<dbReference type="GO" id="GO:0005886">
    <property type="term" value="C:plasma membrane"/>
    <property type="evidence" value="ECO:0007669"/>
    <property type="project" value="UniProtKB-SubCell"/>
</dbReference>
<dbReference type="NCBIfam" id="NF001394">
    <property type="entry name" value="PRK00281.2-5"/>
    <property type="match status" value="1"/>
</dbReference>
<evidence type="ECO:0000313" key="19">
    <source>
        <dbReference type="EMBL" id="PSB56137.1"/>
    </source>
</evidence>
<dbReference type="OrthoDB" id="9808289at2"/>
<name>A0A2T1GEX2_9CYAN</name>
<dbReference type="GO" id="GO:0008360">
    <property type="term" value="P:regulation of cell shape"/>
    <property type="evidence" value="ECO:0007669"/>
    <property type="project" value="UniProtKB-KW"/>
</dbReference>
<feature type="transmembrane region" description="Helical" evidence="17">
    <location>
        <begin position="157"/>
        <end position="175"/>
    </location>
</feature>
<keyword evidence="12 17" id="KW-0046">Antibiotic resistance</keyword>
<dbReference type="AlphaFoldDB" id="A0A2T1GEX2"/>
<dbReference type="HAMAP" id="MF_01006">
    <property type="entry name" value="Undec_diphosphatase"/>
    <property type="match status" value="1"/>
</dbReference>
<evidence type="ECO:0000256" key="9">
    <source>
        <dbReference type="ARBA" id="ARBA00022984"/>
    </source>
</evidence>
<dbReference type="Pfam" id="PF02673">
    <property type="entry name" value="BacA"/>
    <property type="match status" value="1"/>
</dbReference>
<keyword evidence="10 17" id="KW-1133">Transmembrane helix</keyword>
<keyword evidence="20" id="KW-1185">Reference proteome</keyword>
<dbReference type="RefSeq" id="WP_106305134.1">
    <property type="nucleotide sequence ID" value="NZ_PVWO01000143.1"/>
</dbReference>
<keyword evidence="13 17" id="KW-0961">Cell wall biogenesis/degradation</keyword>
<dbReference type="PANTHER" id="PTHR30622:SF4">
    <property type="entry name" value="UNDECAPRENYL-DIPHOSPHATASE"/>
    <property type="match status" value="1"/>
</dbReference>
<evidence type="ECO:0000256" key="11">
    <source>
        <dbReference type="ARBA" id="ARBA00023136"/>
    </source>
</evidence>
<evidence type="ECO:0000256" key="4">
    <source>
        <dbReference type="ARBA" id="ARBA00021581"/>
    </source>
</evidence>
<evidence type="ECO:0000256" key="16">
    <source>
        <dbReference type="ARBA" id="ARBA00047594"/>
    </source>
</evidence>
<keyword evidence="5 17" id="KW-1003">Cell membrane</keyword>
<keyword evidence="6 17" id="KW-0812">Transmembrane</keyword>
<comment type="subcellular location">
    <subcellularLocation>
        <location evidence="1 17">Cell membrane</location>
        <topology evidence="1 17">Multi-pass membrane protein</topology>
    </subcellularLocation>
</comment>
<keyword evidence="18" id="KW-0732">Signal</keyword>
<evidence type="ECO:0000256" key="7">
    <source>
        <dbReference type="ARBA" id="ARBA00022801"/>
    </source>
</evidence>
<comment type="catalytic activity">
    <reaction evidence="16 17">
        <text>di-trans,octa-cis-undecaprenyl diphosphate + H2O = di-trans,octa-cis-undecaprenyl phosphate + phosphate + H(+)</text>
        <dbReference type="Rhea" id="RHEA:28094"/>
        <dbReference type="ChEBI" id="CHEBI:15377"/>
        <dbReference type="ChEBI" id="CHEBI:15378"/>
        <dbReference type="ChEBI" id="CHEBI:43474"/>
        <dbReference type="ChEBI" id="CHEBI:58405"/>
        <dbReference type="ChEBI" id="CHEBI:60392"/>
        <dbReference type="EC" id="3.6.1.27"/>
    </reaction>
</comment>
<evidence type="ECO:0000256" key="12">
    <source>
        <dbReference type="ARBA" id="ARBA00023251"/>
    </source>
</evidence>
<evidence type="ECO:0000256" key="17">
    <source>
        <dbReference type="HAMAP-Rule" id="MF_01006"/>
    </source>
</evidence>
<dbReference type="PANTHER" id="PTHR30622">
    <property type="entry name" value="UNDECAPRENYL-DIPHOSPHATASE"/>
    <property type="match status" value="1"/>
</dbReference>
<reference evidence="19 20" key="1">
    <citation type="submission" date="2018-03" db="EMBL/GenBank/DDBJ databases">
        <title>The ancient ancestry and fast evolution of plastids.</title>
        <authorList>
            <person name="Moore K.R."/>
            <person name="Magnabosco C."/>
            <person name="Momper L."/>
            <person name="Gold D.A."/>
            <person name="Bosak T."/>
            <person name="Fournier G.P."/>
        </authorList>
    </citation>
    <scope>NUCLEOTIDE SEQUENCE [LARGE SCALE GENOMIC DNA]</scope>
    <source>
        <strain evidence="19 20">CCALA 037</strain>
    </source>
</reference>
<dbReference type="NCBIfam" id="TIGR00753">
    <property type="entry name" value="undec_PP_bacA"/>
    <property type="match status" value="1"/>
</dbReference>
<protein>
    <recommendedName>
        <fullName evidence="4 17">Undecaprenyl-diphosphatase</fullName>
        <ecNumber evidence="3 17">3.6.1.27</ecNumber>
    </recommendedName>
    <alternativeName>
        <fullName evidence="15 17">Bacitracin resistance protein</fullName>
    </alternativeName>
    <alternativeName>
        <fullName evidence="14 17">Undecaprenyl pyrophosphate phosphatase</fullName>
    </alternativeName>
</protein>
<comment type="similarity">
    <text evidence="2 17">Belongs to the UppP family.</text>
</comment>
<feature type="transmembrane region" description="Helical" evidence="17">
    <location>
        <begin position="86"/>
        <end position="104"/>
    </location>
</feature>
<evidence type="ECO:0000256" key="13">
    <source>
        <dbReference type="ARBA" id="ARBA00023316"/>
    </source>
</evidence>
<comment type="miscellaneous">
    <text evidence="17">Bacitracin is thought to be involved in the inhibition of peptidoglycan synthesis by sequestering undecaprenyl diphosphate, thereby reducing the pool of lipid carrier available.</text>
</comment>
<feature type="chain" id="PRO_5015451367" description="Undecaprenyl-diphosphatase" evidence="18">
    <location>
        <begin position="30"/>
        <end position="310"/>
    </location>
</feature>
<evidence type="ECO:0000256" key="8">
    <source>
        <dbReference type="ARBA" id="ARBA00022960"/>
    </source>
</evidence>
<evidence type="ECO:0000313" key="20">
    <source>
        <dbReference type="Proteomes" id="UP000238937"/>
    </source>
</evidence>
<evidence type="ECO:0000256" key="3">
    <source>
        <dbReference type="ARBA" id="ARBA00012374"/>
    </source>
</evidence>
<evidence type="ECO:0000256" key="10">
    <source>
        <dbReference type="ARBA" id="ARBA00022989"/>
    </source>
</evidence>